<evidence type="ECO:0000313" key="8">
    <source>
        <dbReference type="EMBL" id="MDF0480811.1"/>
    </source>
</evidence>
<reference evidence="8" key="1">
    <citation type="submission" date="2022-10" db="EMBL/GenBank/DDBJ databases">
        <title>Vagococcus sp. isolated from poultry meat.</title>
        <authorList>
            <person name="Johansson P."/>
            <person name="Bjorkroth J."/>
        </authorList>
    </citation>
    <scope>NUCLEOTIDE SEQUENCE</scope>
    <source>
        <strain evidence="8">PNs007</strain>
    </source>
</reference>
<keyword evidence="3 6" id="KW-0812">Transmembrane</keyword>
<dbReference type="InterPro" id="IPR051401">
    <property type="entry name" value="GtrA_CellWall_Glycosyl"/>
</dbReference>
<protein>
    <submittedName>
        <fullName evidence="8">GtrA family protein</fullName>
    </submittedName>
</protein>
<dbReference type="Pfam" id="PF04138">
    <property type="entry name" value="GtrA_DPMS_TM"/>
    <property type="match status" value="1"/>
</dbReference>
<keyword evidence="5 6" id="KW-0472">Membrane</keyword>
<feature type="transmembrane region" description="Helical" evidence="6">
    <location>
        <begin position="106"/>
        <end position="127"/>
    </location>
</feature>
<evidence type="ECO:0000313" key="9">
    <source>
        <dbReference type="Proteomes" id="UP001147148"/>
    </source>
</evidence>
<dbReference type="InterPro" id="IPR007267">
    <property type="entry name" value="GtrA_DPMS_TM"/>
</dbReference>
<proteinExistence type="inferred from homology"/>
<evidence type="ECO:0000256" key="2">
    <source>
        <dbReference type="ARBA" id="ARBA00009399"/>
    </source>
</evidence>
<evidence type="ECO:0000256" key="1">
    <source>
        <dbReference type="ARBA" id="ARBA00004141"/>
    </source>
</evidence>
<evidence type="ECO:0000256" key="4">
    <source>
        <dbReference type="ARBA" id="ARBA00022989"/>
    </source>
</evidence>
<accession>A0ABT5X486</accession>
<comment type="similarity">
    <text evidence="2">Belongs to the GtrA family.</text>
</comment>
<evidence type="ECO:0000256" key="3">
    <source>
        <dbReference type="ARBA" id="ARBA00022692"/>
    </source>
</evidence>
<dbReference type="EMBL" id="JAPDSH010000012">
    <property type="protein sequence ID" value="MDF0480811.1"/>
    <property type="molecule type" value="Genomic_DNA"/>
</dbReference>
<feature type="domain" description="GtrA/DPMS transmembrane" evidence="7">
    <location>
        <begin position="11"/>
        <end position="128"/>
    </location>
</feature>
<keyword evidence="4 6" id="KW-1133">Transmembrane helix</keyword>
<keyword evidence="9" id="KW-1185">Reference proteome</keyword>
<comment type="caution">
    <text evidence="8">The sequence shown here is derived from an EMBL/GenBank/DDBJ whole genome shotgun (WGS) entry which is preliminary data.</text>
</comment>
<evidence type="ECO:0000259" key="7">
    <source>
        <dbReference type="Pfam" id="PF04138"/>
    </source>
</evidence>
<dbReference type="PANTHER" id="PTHR38459">
    <property type="entry name" value="PROPHAGE BACTOPRENOL-LINKED GLUCOSE TRANSLOCASE HOMOLOG"/>
    <property type="match status" value="1"/>
</dbReference>
<feature type="transmembrane region" description="Helical" evidence="6">
    <location>
        <begin position="9"/>
        <end position="29"/>
    </location>
</feature>
<organism evidence="8 9">
    <name type="scientific">Vagococcus proximus</name>
    <dbReference type="NCBI Taxonomy" id="2991417"/>
    <lineage>
        <taxon>Bacteria</taxon>
        <taxon>Bacillati</taxon>
        <taxon>Bacillota</taxon>
        <taxon>Bacilli</taxon>
        <taxon>Lactobacillales</taxon>
        <taxon>Enterococcaceae</taxon>
        <taxon>Vagococcus</taxon>
    </lineage>
</organism>
<dbReference type="PANTHER" id="PTHR38459:SF5">
    <property type="entry name" value="CELL WALL TEICHOIC ACID GLYCOSYLATION PROTEIN GTCA"/>
    <property type="match status" value="1"/>
</dbReference>
<dbReference type="Proteomes" id="UP001147148">
    <property type="component" value="Unassembled WGS sequence"/>
</dbReference>
<sequence length="130" mass="15021">MTERYYSILMYLIMGGITTVINIVTFYLFNSTLGLNYTISNIIAWVFAVLFAYISNKLYVFESKHNNFTELIQEISSFFGFRVLSLFMDLAVMFVCISLLDMTPIIAKILANVVVLIANYIFSKLFIFKK</sequence>
<name>A0ABT5X486_9ENTE</name>
<comment type="subcellular location">
    <subcellularLocation>
        <location evidence="1">Membrane</location>
        <topology evidence="1">Multi-pass membrane protein</topology>
    </subcellularLocation>
</comment>
<feature type="transmembrane region" description="Helical" evidence="6">
    <location>
        <begin position="75"/>
        <end position="100"/>
    </location>
</feature>
<evidence type="ECO:0000256" key="6">
    <source>
        <dbReference type="SAM" id="Phobius"/>
    </source>
</evidence>
<gene>
    <name evidence="8" type="ORF">OL233_11025</name>
</gene>
<feature type="transmembrane region" description="Helical" evidence="6">
    <location>
        <begin position="35"/>
        <end position="54"/>
    </location>
</feature>
<evidence type="ECO:0000256" key="5">
    <source>
        <dbReference type="ARBA" id="ARBA00023136"/>
    </source>
</evidence>